<dbReference type="PANTHER" id="PTHR10683:SF31">
    <property type="entry name" value="TRANSALDOLASE"/>
    <property type="match status" value="1"/>
</dbReference>
<evidence type="ECO:0000256" key="13">
    <source>
        <dbReference type="SAM" id="MobiDB-lite"/>
    </source>
</evidence>
<evidence type="ECO:0000256" key="10">
    <source>
        <dbReference type="ARBA" id="ARBA00023270"/>
    </source>
</evidence>
<evidence type="ECO:0000256" key="11">
    <source>
        <dbReference type="ARBA" id="ARBA00048810"/>
    </source>
</evidence>
<keyword evidence="7 12" id="KW-0963">Cytoplasm</keyword>
<comment type="similarity">
    <text evidence="4 12">Belongs to the transaldolase family. Type 2 subfamily.</text>
</comment>
<name>A0AAI8XS28_MYCME</name>
<dbReference type="RefSeq" id="WP_286212473.1">
    <property type="nucleotide sequence ID" value="NZ_AP027452.1"/>
</dbReference>
<comment type="function">
    <text evidence="1 12">Transaldolase is important for the balance of metabolites in the pentose-phosphate pathway.</text>
</comment>
<dbReference type="Pfam" id="PF00923">
    <property type="entry name" value="TAL_FSA"/>
    <property type="match status" value="1"/>
</dbReference>
<evidence type="ECO:0000256" key="1">
    <source>
        <dbReference type="ARBA" id="ARBA00003518"/>
    </source>
</evidence>
<evidence type="ECO:0000256" key="12">
    <source>
        <dbReference type="HAMAP-Rule" id="MF_00493"/>
    </source>
</evidence>
<evidence type="ECO:0000313" key="15">
    <source>
        <dbReference type="Proteomes" id="UP001241092"/>
    </source>
</evidence>
<dbReference type="EMBL" id="AP027452">
    <property type="protein sequence ID" value="BDY32756.1"/>
    <property type="molecule type" value="Genomic_DNA"/>
</dbReference>
<evidence type="ECO:0000256" key="6">
    <source>
        <dbReference type="ARBA" id="ARBA00018292"/>
    </source>
</evidence>
<evidence type="ECO:0000256" key="8">
    <source>
        <dbReference type="ARBA" id="ARBA00022679"/>
    </source>
</evidence>
<dbReference type="HAMAP" id="MF_00493">
    <property type="entry name" value="Transaldolase_2"/>
    <property type="match status" value="1"/>
</dbReference>
<dbReference type="AlphaFoldDB" id="A0AAI8XS28"/>
<feature type="region of interest" description="Disordered" evidence="13">
    <location>
        <begin position="371"/>
        <end position="395"/>
    </location>
</feature>
<reference evidence="14" key="1">
    <citation type="submission" date="2023-03" db="EMBL/GenBank/DDBJ databases">
        <title>Draft genome sequence of a Mycolicibacterium mageritense strain H4_3_1 isolated from a hybrid biological-inorganic system reactor.</title>
        <authorList>
            <person name="Feng X."/>
            <person name="Kazama D."/>
            <person name="Sato K."/>
            <person name="Kobayashi H."/>
        </authorList>
    </citation>
    <scope>NUCLEOTIDE SEQUENCE</scope>
    <source>
        <strain evidence="14">H4_3_1</strain>
    </source>
</reference>
<keyword evidence="8 12" id="KW-0808">Transferase</keyword>
<dbReference type="Gene3D" id="3.20.20.70">
    <property type="entry name" value="Aldolase class I"/>
    <property type="match status" value="1"/>
</dbReference>
<sequence>MSNATPTAQLSDAGVSIWLDDLSRGRLQSGSLQKLIDEKSVVGVTTNPSIFQAAITTGHDYDAKIAELAARGADVEETIFEITTADVADACDLFAPIAAATKGVDGRVSIEVDPRLAWDTAGTTAEAKNLYKKVAKDNVLIKIPATREGLEAITETLAGGISVNVTLIFSLERYRAVINAFQSGLEQARDNGHDLSAIHSVASFFVSRVDTEIDKRLDAVGTDEALALKGKAAVANARLAYQAYEELFATERWAALAEAGALPQRPLWASTGVKDPAYPDTLYVTELVAADVVNTMPEKTLDATFDHGVVTGDTITGRYEEAKAVLNAIEGLGISYDDVVAQLESEGLEKFVASWKELLADVEGALQTARKGSGARVRTDRVSRHPAGAIPGQGS</sequence>
<evidence type="ECO:0000256" key="5">
    <source>
        <dbReference type="ARBA" id="ARBA00013151"/>
    </source>
</evidence>
<dbReference type="EC" id="2.2.1.2" evidence="5 12"/>
<evidence type="ECO:0000256" key="3">
    <source>
        <dbReference type="ARBA" id="ARBA00004857"/>
    </source>
</evidence>
<keyword evidence="10 12" id="KW-0704">Schiff base</keyword>
<dbReference type="CDD" id="cd00955">
    <property type="entry name" value="Transaldolase_like"/>
    <property type="match status" value="1"/>
</dbReference>
<accession>A0AAI8XS28</accession>
<dbReference type="PROSITE" id="PS01054">
    <property type="entry name" value="TRANSALDOLASE_1"/>
    <property type="match status" value="1"/>
</dbReference>
<dbReference type="SUPFAM" id="SSF51569">
    <property type="entry name" value="Aldolase"/>
    <property type="match status" value="1"/>
</dbReference>
<dbReference type="GO" id="GO:0006098">
    <property type="term" value="P:pentose-phosphate shunt"/>
    <property type="evidence" value="ECO:0007669"/>
    <property type="project" value="UniProtKB-UniRule"/>
</dbReference>
<evidence type="ECO:0000256" key="7">
    <source>
        <dbReference type="ARBA" id="ARBA00022490"/>
    </source>
</evidence>
<proteinExistence type="inferred from homology"/>
<dbReference type="Proteomes" id="UP001241092">
    <property type="component" value="Chromosome"/>
</dbReference>
<protein>
    <recommendedName>
        <fullName evidence="6 12">Transaldolase</fullName>
        <ecNumber evidence="5 12">2.2.1.2</ecNumber>
    </recommendedName>
</protein>
<evidence type="ECO:0000256" key="2">
    <source>
        <dbReference type="ARBA" id="ARBA00004496"/>
    </source>
</evidence>
<organism evidence="14 15">
    <name type="scientific">Mycolicibacterium mageritense</name>
    <name type="common">Mycobacterium mageritense</name>
    <dbReference type="NCBI Taxonomy" id="53462"/>
    <lineage>
        <taxon>Bacteria</taxon>
        <taxon>Bacillati</taxon>
        <taxon>Actinomycetota</taxon>
        <taxon>Actinomycetes</taxon>
        <taxon>Mycobacteriales</taxon>
        <taxon>Mycobacteriaceae</taxon>
        <taxon>Mycolicibacterium</taxon>
    </lineage>
</organism>
<dbReference type="PANTHER" id="PTHR10683">
    <property type="entry name" value="TRANSALDOLASE"/>
    <property type="match status" value="1"/>
</dbReference>
<dbReference type="InterPro" id="IPR018225">
    <property type="entry name" value="Transaldolase_AS"/>
</dbReference>
<dbReference type="GO" id="GO:0005737">
    <property type="term" value="C:cytoplasm"/>
    <property type="evidence" value="ECO:0007669"/>
    <property type="project" value="UniProtKB-SubCell"/>
</dbReference>
<evidence type="ECO:0000313" key="14">
    <source>
        <dbReference type="EMBL" id="BDY32756.1"/>
    </source>
</evidence>
<comment type="subcellular location">
    <subcellularLocation>
        <location evidence="2 12">Cytoplasm</location>
    </subcellularLocation>
</comment>
<dbReference type="GO" id="GO:0005975">
    <property type="term" value="P:carbohydrate metabolic process"/>
    <property type="evidence" value="ECO:0007669"/>
    <property type="project" value="InterPro"/>
</dbReference>
<feature type="active site" description="Schiff-base intermediate with substrate" evidence="12">
    <location>
        <position position="142"/>
    </location>
</feature>
<comment type="pathway">
    <text evidence="3 12">Carbohydrate degradation; pentose phosphate pathway; D-glyceraldehyde 3-phosphate and beta-D-fructose 6-phosphate from D-ribose 5-phosphate and D-xylulose 5-phosphate (non-oxidative stage): step 2/3.</text>
</comment>
<evidence type="ECO:0000256" key="9">
    <source>
        <dbReference type="ARBA" id="ARBA00023126"/>
    </source>
</evidence>
<evidence type="ECO:0000256" key="4">
    <source>
        <dbReference type="ARBA" id="ARBA00008426"/>
    </source>
</evidence>
<gene>
    <name evidence="14" type="primary">tal_3</name>
    <name evidence="12" type="synonym">tal</name>
    <name evidence="14" type="ORF">hbim_06726</name>
</gene>
<dbReference type="PIRSF" id="PIRSF036915">
    <property type="entry name" value="Trnald_Bac_Plnt"/>
    <property type="match status" value="1"/>
</dbReference>
<dbReference type="InterPro" id="IPR001585">
    <property type="entry name" value="TAL/FSA"/>
</dbReference>
<comment type="catalytic activity">
    <reaction evidence="11 12">
        <text>D-sedoheptulose 7-phosphate + D-glyceraldehyde 3-phosphate = D-erythrose 4-phosphate + beta-D-fructose 6-phosphate</text>
        <dbReference type="Rhea" id="RHEA:17053"/>
        <dbReference type="ChEBI" id="CHEBI:16897"/>
        <dbReference type="ChEBI" id="CHEBI:57483"/>
        <dbReference type="ChEBI" id="CHEBI:57634"/>
        <dbReference type="ChEBI" id="CHEBI:59776"/>
        <dbReference type="EC" id="2.2.1.2"/>
    </reaction>
</comment>
<dbReference type="NCBIfam" id="TIGR00876">
    <property type="entry name" value="tal_mycobact"/>
    <property type="match status" value="1"/>
</dbReference>
<keyword evidence="9 12" id="KW-0570">Pentose shunt</keyword>
<dbReference type="InterPro" id="IPR004732">
    <property type="entry name" value="Transaldolase_2"/>
</dbReference>
<dbReference type="InterPro" id="IPR013785">
    <property type="entry name" value="Aldolase_TIM"/>
</dbReference>
<dbReference type="NCBIfam" id="NF002881">
    <property type="entry name" value="PRK03343.1"/>
    <property type="match status" value="1"/>
</dbReference>
<dbReference type="GO" id="GO:0004801">
    <property type="term" value="F:transaldolase activity"/>
    <property type="evidence" value="ECO:0007669"/>
    <property type="project" value="UniProtKB-UniRule"/>
</dbReference>